<dbReference type="PANTHER" id="PTHR47481:SF30">
    <property type="entry name" value="CCHC-TYPE DOMAIN-CONTAINING PROTEIN"/>
    <property type="match status" value="1"/>
</dbReference>
<evidence type="ECO:0000313" key="2">
    <source>
        <dbReference type="EMBL" id="TYH91881.1"/>
    </source>
</evidence>
<feature type="compositionally biased region" description="Basic and acidic residues" evidence="1">
    <location>
        <begin position="38"/>
        <end position="50"/>
    </location>
</feature>
<name>A0A5D2MK44_GOSTO</name>
<organism evidence="2 3">
    <name type="scientific">Gossypium tomentosum</name>
    <name type="common">Hawaiian cotton</name>
    <name type="synonym">Gossypium sandvicense</name>
    <dbReference type="NCBI Taxonomy" id="34277"/>
    <lineage>
        <taxon>Eukaryota</taxon>
        <taxon>Viridiplantae</taxon>
        <taxon>Streptophyta</taxon>
        <taxon>Embryophyta</taxon>
        <taxon>Tracheophyta</taxon>
        <taxon>Spermatophyta</taxon>
        <taxon>Magnoliopsida</taxon>
        <taxon>eudicotyledons</taxon>
        <taxon>Gunneridae</taxon>
        <taxon>Pentapetalae</taxon>
        <taxon>rosids</taxon>
        <taxon>malvids</taxon>
        <taxon>Malvales</taxon>
        <taxon>Malvaceae</taxon>
        <taxon>Malvoideae</taxon>
        <taxon>Gossypium</taxon>
    </lineage>
</organism>
<evidence type="ECO:0000256" key="1">
    <source>
        <dbReference type="SAM" id="MobiDB-lite"/>
    </source>
</evidence>
<dbReference type="EMBL" id="CM017622">
    <property type="protein sequence ID" value="TYH91881.1"/>
    <property type="molecule type" value="Genomic_DNA"/>
</dbReference>
<gene>
    <name evidence="2" type="ORF">ES332_A13G143300v1</name>
</gene>
<feature type="compositionally biased region" description="Basic residues" evidence="1">
    <location>
        <begin position="61"/>
        <end position="71"/>
    </location>
</feature>
<dbReference type="GO" id="GO:0003676">
    <property type="term" value="F:nucleic acid binding"/>
    <property type="evidence" value="ECO:0007669"/>
    <property type="project" value="InterPro"/>
</dbReference>
<reference evidence="2 3" key="1">
    <citation type="submission" date="2019-07" db="EMBL/GenBank/DDBJ databases">
        <title>WGS assembly of Gossypium tomentosum.</title>
        <authorList>
            <person name="Chen Z.J."/>
            <person name="Sreedasyam A."/>
            <person name="Ando A."/>
            <person name="Song Q."/>
            <person name="De L."/>
            <person name="Hulse-Kemp A."/>
            <person name="Ding M."/>
            <person name="Ye W."/>
            <person name="Kirkbride R."/>
            <person name="Jenkins J."/>
            <person name="Plott C."/>
            <person name="Lovell J."/>
            <person name="Lin Y.-M."/>
            <person name="Vaughn R."/>
            <person name="Liu B."/>
            <person name="Li W."/>
            <person name="Simpson S."/>
            <person name="Scheffler B."/>
            <person name="Saski C."/>
            <person name="Grover C."/>
            <person name="Hu G."/>
            <person name="Conover J."/>
            <person name="Carlson J."/>
            <person name="Shu S."/>
            <person name="Boston L."/>
            <person name="Williams M."/>
            <person name="Peterson D."/>
            <person name="Mcgee K."/>
            <person name="Jones D."/>
            <person name="Wendel J."/>
            <person name="Stelly D."/>
            <person name="Grimwood J."/>
            <person name="Schmutz J."/>
        </authorList>
    </citation>
    <scope>NUCLEOTIDE SEQUENCE [LARGE SCALE GENOMIC DNA]</scope>
    <source>
        <strain evidence="2">7179.01</strain>
    </source>
</reference>
<accession>A0A5D2MK44</accession>
<dbReference type="InterPro" id="IPR036875">
    <property type="entry name" value="Znf_CCHC_sf"/>
</dbReference>
<protein>
    <recommendedName>
        <fullName evidence="4">CCHC-type domain-containing protein</fullName>
    </recommendedName>
</protein>
<dbReference type="AlphaFoldDB" id="A0A5D2MK44"/>
<dbReference type="SUPFAM" id="SSF57756">
    <property type="entry name" value="Retrovirus zinc finger-like domains"/>
    <property type="match status" value="1"/>
</dbReference>
<dbReference type="GO" id="GO:0008270">
    <property type="term" value="F:zinc ion binding"/>
    <property type="evidence" value="ECO:0007669"/>
    <property type="project" value="InterPro"/>
</dbReference>
<evidence type="ECO:0000313" key="3">
    <source>
        <dbReference type="Proteomes" id="UP000322667"/>
    </source>
</evidence>
<dbReference type="Proteomes" id="UP000322667">
    <property type="component" value="Chromosome A13"/>
</dbReference>
<proteinExistence type="predicted"/>
<dbReference type="PANTHER" id="PTHR47481">
    <property type="match status" value="1"/>
</dbReference>
<feature type="region of interest" description="Disordered" evidence="1">
    <location>
        <begin position="35"/>
        <end position="72"/>
    </location>
</feature>
<sequence>MRVPLDLLTEMLADCEARQQELVSNVTFQANFVQQRGSTDDTVSKSDRGSRPPYRGNGRFSRGRGRGRKFSNTKPQCQLCGRVGHTVQKCYYRFDENFEGFSDQPLQAHCHQFQGTSTSCAGHHCFSHRTAPTDSAAKSNHVSCSSNPVNPTVWYLDSGASNHVTNDLDNLQGAAPYTGCQDRECLIGGSHS</sequence>
<keyword evidence="3" id="KW-1185">Reference proteome</keyword>
<evidence type="ECO:0008006" key="4">
    <source>
        <dbReference type="Google" id="ProtNLM"/>
    </source>
</evidence>